<feature type="region of interest" description="Disordered" evidence="1">
    <location>
        <begin position="2102"/>
        <end position="2123"/>
    </location>
</feature>
<feature type="compositionally biased region" description="Acidic residues" evidence="1">
    <location>
        <begin position="1801"/>
        <end position="1812"/>
    </location>
</feature>
<feature type="compositionally biased region" description="Basic and acidic residues" evidence="1">
    <location>
        <begin position="5043"/>
        <end position="5060"/>
    </location>
</feature>
<feature type="region of interest" description="Disordered" evidence="1">
    <location>
        <begin position="1999"/>
        <end position="2018"/>
    </location>
</feature>
<evidence type="ECO:0000313" key="3">
    <source>
        <dbReference type="EMBL" id="PFH34900.1"/>
    </source>
</evidence>
<sequence length="5535" mass="593898">MGNPGDATRSRVRSGDYTLLSASQPMDGSSSGTEKHAAADLEARRRVNLHTKCFDPATERFTFLSFAKQLQIQLKEQSSPLHSSGFLDLLEEQRALLERSVGCAVLGKRRRADALFQDDAEADAERRKRRRTEELLFSSFREMVRHLNAVHQAPVVASLLSDLAPLCDSLPLLFVHRGRILQALLRHLLVDEAIVAVLNLLQALAKDLRSDFVPFLPSVFSSLLLLLRQLEHTVDAARLRLLFSCIASLFRYLARPLLCDFDFTLALFTPWLCGEDSALLFAEAQDGAQAKDEESGTAEKPSPRLRLQATPGASRSVAPAGGKKSRHGRKPQEGRGAAREKSAKQGKPTSTEIRMLAARAFACLLRKAGGGEEGETGDLLSCVDSLFRHMTRCSSSAREAYGDSVAAVLFESVKSVQCSFTRSFERLARFLFATVLFQKPYADRGDAAWLPSLLASAAAAPEAQQQPETGTRSESALNGSDAFDLYRAQVNCLVSFVLHARQHAKSLDSSGGKQVEALLLEFLSVAVKASPSSLLLSLSRLPDVLAAVEGEKADEATDHSVGERLVGSSVFSSAFLASLSSPFHAYFYNVPAPLSFTRHPFFSRPASSFSRFLSARAATSSASAARSAPAFSHPSASAVFLSFGLLTLLELATMWVAALPRLEGSFDVYLLRLLSALHASLVPSALRGRKEKSKARENSVWRSLASEDEECEINKAALILQPLFAASLRLRHQARAARGEAGGGEDGGCSEGDVAAPCGSSPVSSSYMRSRLVAGNTRELEVLSALSLLLPCALLRLLSLLWRAIPLSFCGALNSLRSAATCPDLFRVLICIPVQLVASPSSAAPASLAPADASSPPAPLCVESRVAAGGDLLQAYVNCSLAFVSMLHAHCVPSSKDDACVVQKFVHGFGAYSLRPSCDFLIRLLLLPLPAAPTDAWSSERAAAAVLLAQEVNEYLDVAPSLQPFSEVPGSLLQDSREPKKEAHNLGRLLFLQAKQHLPELVLAVVLRLRSSVSLCESSAPVLPSASIARNDSGEPAPMAGSVRSTQNDACVSLTVSCGGADAGVSGASSLSRAATADLLCTYSVVSSFAVLLSSSALHEYLAGDGEETEARGKAATRRVDVRRNLAILRTELCRLSSALLARLARQLLAAAAGGRRSAQQAGDLAASPRSPVADAQASGGEEISKEPRVREGELQAVLQLVQLCFRALGGLKPWMLESRGDAREAPAGGEQAKQQQGIGLEAISPSAAEARSQFPPASLIALVRTAEAQAERASEDASVRGSSPSSFDALSAASAASPSSAPPASSEMWLAILLSLFSSGIRIYQRVSPADAPEGSRPDGASAVSRAASLFSPLLGAAAFCLSASSSSESDADALTLSGAAERLRPLLFSHVPSILCCLSASRRQTRLDALLVLRLCSPVLFSPSAGLAAAHPLAAGTGAAGGSAGAVEGRGATDDGGGSSPSVRDFQDACAAHLKALFALEKIPVGLETERKLVNAYEALGRGAASIFSRGLGLFAEARVRADQTDSKDLPGEDGKTPSAAAEEEPNSTALEACVTQTVLPILEATVRTLLSQLFVKFSPLWQPAVDAVLQLFETVHALQLDAAARAETEKARDDATAGRSSSSAADRNSHACAMEAARLQAWLNAAFLSNTWAIITEQISRAVADLAAGCGPSPRAALRASSWVPAADGKGRAGACGRETEAEGCQSESETRDSEGLQDGQLAGNPGTVPREGEGRESSSFSACLMQAEWRRERDDEGDEGVTDPLSRHTRLLRLVEGIMAQFGKEAFVASRRRHADDAEDAEDDDDAQPQEAGGSQAGQEAATGAPCRGTSAAAVRQTSRGGSGAERSQGHAELVPRASVSLRRRRQALGRFNWLVRQTLCVMETLTDGGGDPDAATWSRSPAGDALEDAEDEAEEEEAAEDESVSVSTAAASAPEAAAGDLEVFRTHRVSLVPRACDCLRAVAALARVNAECFLSPVEKQRACALQKKSRDAQAWLPPEKRGEAPNENRGEDEERTALCEEGAAAERLWTRLLAGCAQRLVTIADASLQQLSIQVLQLSPALRPQIAPYAPLLVQLITEKSSSNALLRLRLTQEDDDPEEAAEVQAADQPQPKAKKREKESATCAELVIVQEQHHRLVVPLVVRILMTKVQRRAAGRSAGAVFAERRNIFAFLSSAASVELPLLLSILLYPLVEVRVRPLQGTAAGAAEEGATASPAAATAASGFLKEQYLRAFIAAQLSGLSAASLAGLSVEAQRAEILARCKSPSAATAVVLGECEVDLGPEEVAAAGKRRLQAARLCITVGLAECCRPANISSRLPGCLKTLQQLQDLLKRLLLPATPFLLLLYRTVLQSFIAGASAGTAASEETERDEDGERRAPQEPGAAVRLVTSHENRAYVKQTVHLCLLLVRQLLEVFPEFAKIWQEILVPAGPALQRLLDAAVATAAAAPGGGKGPRHQGKRQKRNLPAIVSLVCSWSAEPAYFSFFNSVVPEALPTLFSVPSLPAVLRRLTPASAAGRRPFRSSSRLRQNDNSSSGMLEAVLDAALLLSLGGMSREREEALSSSLQGEMKQLRRRRRQAGSRAGKQGSGGAKSRARGSALTSSSSSEEEDEEEDVMREEEAIDDIERQRQELRRQQKELEVEREQNEREGIAALLPHIGTLLASLEVLFQHRRLASLGVVPQSAAKRGPRAEGAALRDEHKDRAEDGEEREAERAEEDQGEAEQEGQENDEKAPQGDEEEDDEAEVAASSSQRSLFGVVRMKELQLLTRIARYAVDSAGLSLTQPGDRPLSATAGEQAPSKAAPSSASRGLGQERLSVVLRLMRLLAQSLPASSSLTPRALSPAGASRLLLSLEALLQLTFPLASQVRVLREDEELRIADKQAGAAVDSPVQTSDALSPSCPVSARLSELRGVMEAVSRHCGLLLQTTVSSACRAAVAKLFLAIEFAACGVRLFTSDQELEARLGSNVERLLTGHSFAGKQGDASAPDSDGRQEDDEVGVEAKGQRLLQALVPGGSLIREVLTGVEVGGETGEEALSRAPEGRGARVYTSLLAAGDEAGLVWYSPRATLEPSAFSLSEWRLAVALILFSLNSHRCRTALSRGLALPLLAADDDDQPDSSMQLIVLSALVATAAVRGVPSPSASTAEAERHRAIPPALLEPLLRHCLFLLGAPAVDWAVQQAAAAALKALVDSLVLLSRSQHSAAAAPSAAAALQLRTQLLAQVVMPFVRTQLKSPEEAQLRQGLQLLAYVVRTLAPVADALPSPSASASAASTHAAAESQTKRMRQLAQVFHLDLACLLLPSASDAVAAVDRAPSGDAEADLAIPAEVKRPQGEAANAGGDFFRDFLHMQRHRQGRALQRLAHAARERKIGATTLRLVALPLCFSSLLQRHSLRRRQEDARKKRDNFLRKEMFNQGLAEQAISCLEACSYRLKWQVTLGTVRLLSRFLSDFTEREGFLYKAICGVVRAFETQVKQAVEDALIGDAAGAEAHMEEVDGEREGGRPYVAAREEFAQDGDEEEEPLSGSEEGDEDAAARPGPQRQMGARRRLELMQARIKSDLAPLLYRLAFGTSTSKKSVQSVEQLASSHSPATKGKAAAQKEKELSIRPSIVAVLLLLLRLLPSAEFYENLPKLVRSVAFNLRSRDRDVRRKARGALVSMAVSLGPTFFSFLVSETSVLLKDRQSSAKKGGAEAEDNAGNSAQAFYWPVLLFTVHAMLKGLVAQEGKADAEAQSRVGGEDEAETSAQEGIDKAMPLLLPLIAEELSRISDPDRPFQDPAATRQHSKIDEARHPKGPSLVFLLSSCSSAACCSTQILPFLYSLLGSRRREGATVSSAYSPMYLEKVKDLFIHFVKGVNKNRSLPPLYFFLLSRRLLTLTVALLQSHLLHPLQLEQAGRRREHLELLLAKQELKRQTDGFLRKKTRGDLALPAATHSQAGGASAAPAKRGGSLSRGGTGAQALRPRQESASLLREDALFLRQLLLHSAMQPAGRQAGAGKENDQKEGDPEHAEGEEANEGADDSDLLLLAPDSVDDAIALAREKRQDGLRAAVAAKKDRAMLMQPGAARGISLEKALHKKRVGGLGGQGFDATSRATTVGFTGLRLLLSALKKWKFLLKKRAGDEPEARRQEQRAVRDELEKSGFAILICFCSNIMDLISWTMRCLPHLLPLHLASIDARGSVIANVTLRLFQSVGGGFTLRKEEAHHLLLACSRLLPLLLLHPKGDKWISAALNPHARVPLTHRQLLLLEMQRESAKLRNERLAQVDANEEEAPQRAEEESTDAGEGEEGQTPGRPGSAAKAREAEKDEEAALVLSESQLQVLKEEEDKTKSGKIQADDRQTEGFKEALLAQILHALESPQLRLSGLMLFKTLVLPHYRDVAMAALRGETEGGGGKAKKSEGGAEARKQRKTLGDCALLKEVYRGIDTIIRLMIQEAGEDAEGRRLAAICGDIYLHFLLNFPMTEKTQQYRVLFLLKNLSYSAPEGRRAVLNCVHKILIRFPNELVVARYSEVLLLSLSGRLVLEEDRTAHEMLRMLLLLLLDLAEDTEDPEHPAPHLMFKTAVAVLLQPAIPKLLALQELLLVFLDSQGPRVESMLPRVLRLMHRILLLAADRKRVEGCAGDSVLFPACRDWRVTYKALLTFEKLLLFVHPSLLDSLFSRAARAVAAKRGSAELFAVEGVEADGGEAPPVDARLEARGAEGVLRAWASSCLTGDDEQQGTVAGVSSRDSRSDAYASPSAALPLKDASAAAGVGSLWLEAVGEGLRHEHPWIRAVSLRCVGAYLAAKPGRSYRPSSPCLLYLRGDLRPRKLEEAGSEGRRETPLRTHTSPGAALALAALAPFCKDLFLEKNPAAVVSARALLLPVFQLALERPDLVFVPPRAPSRGGEELEEEEESGDDEQTQEKPAAPGAVDEGSSSEGDEEAEDEGEGVASAAEDGAGGEGPSSGDDEASDEGGEDPPRQGSEGGHAFSLPPVKKRRGNAEREAVETPEAGAVQQESAADPEEQEGQEPQDARAAEPQAGEEDLQHDAALDGSDTEETENKEREEEAAEQLRGDEAGEGLSDDGQEDESEDDEDGDDEAEEQEEPSSTDALALQVLLRADEASAESDFLAKESSQGPRKDDGSGDLLAFENIAAARASYAASLAFAGGPSLRSSSALRAHCDQKALACGIVARSSGAGAQSEETHANKRAGWTAAKKPECATLSELVCGRDLPAWMQKTLVAQRENSHPLVFMVRRLSFWSRKLLGTLGAQRRVLRKKAAQKGFDADTSRKPQVDVSTSVVRIGGILSVFQSLLHRLPLHPPQISSLASSLSPSVRSTKRKRGEEDAIKTAAEAADWAEGELSLDRLFIFSEVHLERLLVLIVDAVYRCSTVIKGREERGEEKTNSVLLQLLAAERCGEQDAFNGGDEGNASGVSSLWAALASLSPREQQREILTGGLFLLNHVQEVLKEHGREELGLKILAHVRTSVLSRRLKRKVDAQQQALLQPQKYAEKRRRQQGKKRMSKKRKVALLIAQKKGGKRQGEARNKGE</sequence>
<feature type="compositionally biased region" description="Acidic residues" evidence="1">
    <location>
        <begin position="2710"/>
        <end position="2733"/>
    </location>
</feature>
<feature type="compositionally biased region" description="Low complexity" evidence="1">
    <location>
        <begin position="1929"/>
        <end position="1942"/>
    </location>
</feature>
<feature type="compositionally biased region" description="Acidic residues" evidence="1">
    <location>
        <begin position="2611"/>
        <end position="2628"/>
    </location>
</feature>
<feature type="region of interest" description="Disordered" evidence="1">
    <location>
        <begin position="1525"/>
        <end position="1550"/>
    </location>
</feature>
<feature type="region of interest" description="Disordered" evidence="1">
    <location>
        <begin position="3517"/>
        <end position="3550"/>
    </location>
</feature>
<proteinExistence type="predicted"/>
<feature type="region of interest" description="Disordered" evidence="1">
    <location>
        <begin position="1891"/>
        <end position="1942"/>
    </location>
</feature>
<feature type="compositionally biased region" description="Low complexity" evidence="1">
    <location>
        <begin position="5311"/>
        <end position="5321"/>
    </location>
</feature>
<feature type="compositionally biased region" description="Acidic residues" evidence="1">
    <location>
        <begin position="1910"/>
        <end position="1928"/>
    </location>
</feature>
<feature type="compositionally biased region" description="Basic residues" evidence="1">
    <location>
        <begin position="5497"/>
        <end position="5513"/>
    </location>
</feature>
<feature type="region of interest" description="Disordered" evidence="1">
    <location>
        <begin position="3935"/>
        <end position="3969"/>
    </location>
</feature>
<feature type="compositionally biased region" description="Acidic residues" evidence="1">
    <location>
        <begin position="4922"/>
        <end position="4932"/>
    </location>
</feature>
<feature type="region of interest" description="Disordered" evidence="1">
    <location>
        <begin position="5311"/>
        <end position="5331"/>
    </location>
</feature>
<accession>A0A2A9MHK4</accession>
<dbReference type="GO" id="GO:0032040">
    <property type="term" value="C:small-subunit processome"/>
    <property type="evidence" value="ECO:0007669"/>
    <property type="project" value="TreeGrafter"/>
</dbReference>
<dbReference type="PANTHER" id="PTHR17695">
    <property type="entry name" value="SMALL SUBUNIT PROCESSOME COMPONENT 20 HOMOLOG"/>
    <property type="match status" value="1"/>
</dbReference>
<dbReference type="InterPro" id="IPR046523">
    <property type="entry name" value="UTP20_dom"/>
</dbReference>
<evidence type="ECO:0000259" key="2">
    <source>
        <dbReference type="Pfam" id="PF20416"/>
    </source>
</evidence>
<feature type="compositionally biased region" description="Acidic residues" evidence="1">
    <location>
        <begin position="5061"/>
        <end position="5091"/>
    </location>
</feature>
<feature type="region of interest" description="Disordered" evidence="1">
    <location>
        <begin position="2983"/>
        <end position="3004"/>
    </location>
</feature>
<feature type="compositionally biased region" description="Acidic residues" evidence="1">
    <location>
        <begin position="4892"/>
        <end position="4904"/>
    </location>
</feature>
<feature type="compositionally biased region" description="Low complexity" evidence="1">
    <location>
        <begin position="1813"/>
        <end position="1829"/>
    </location>
</feature>
<organism evidence="3 4">
    <name type="scientific">Besnoitia besnoiti</name>
    <name type="common">Apicomplexan protozoan</name>
    <dbReference type="NCBI Taxonomy" id="94643"/>
    <lineage>
        <taxon>Eukaryota</taxon>
        <taxon>Sar</taxon>
        <taxon>Alveolata</taxon>
        <taxon>Apicomplexa</taxon>
        <taxon>Conoidasida</taxon>
        <taxon>Coccidia</taxon>
        <taxon>Eucoccidiorida</taxon>
        <taxon>Eimeriorina</taxon>
        <taxon>Sarcocystidae</taxon>
        <taxon>Besnoitia</taxon>
    </lineage>
</organism>
<dbReference type="Proteomes" id="UP000224006">
    <property type="component" value="Chromosome VI"/>
</dbReference>
<feature type="compositionally biased region" description="Basic and acidic residues" evidence="1">
    <location>
        <begin position="4002"/>
        <end position="4016"/>
    </location>
</feature>
<feature type="compositionally biased region" description="Acidic residues" evidence="1">
    <location>
        <begin position="4017"/>
        <end position="4027"/>
    </location>
</feature>
<protein>
    <recommendedName>
        <fullName evidence="2">U3 small nucleolar RNA-associated protein 20 domain-containing protein</fullName>
    </recommendedName>
</protein>
<evidence type="ECO:0000313" key="4">
    <source>
        <dbReference type="Proteomes" id="UP000224006"/>
    </source>
</evidence>
<feature type="compositionally biased region" description="Acidic residues" evidence="1">
    <location>
        <begin position="5004"/>
        <end position="5013"/>
    </location>
</feature>
<feature type="region of interest" description="Disordered" evidence="1">
    <location>
        <begin position="4268"/>
        <end position="4342"/>
    </location>
</feature>
<feature type="region of interest" description="Disordered" evidence="1">
    <location>
        <begin position="2564"/>
        <end position="2628"/>
    </location>
</feature>
<dbReference type="InterPro" id="IPR052575">
    <property type="entry name" value="SSU_processome_comp_20"/>
</dbReference>
<dbReference type="STRING" id="94643.A0A2A9MHK4"/>
<feature type="compositionally biased region" description="Acidic residues" evidence="1">
    <location>
        <begin position="3518"/>
        <end position="3537"/>
    </location>
</feature>
<comment type="caution">
    <text evidence="3">The sequence shown here is derived from an EMBL/GenBank/DDBJ whole genome shotgun (WGS) entry which is preliminary data.</text>
</comment>
<dbReference type="PANTHER" id="PTHR17695:SF11">
    <property type="entry name" value="SMALL SUBUNIT PROCESSOME COMPONENT 20 HOMOLOG"/>
    <property type="match status" value="1"/>
</dbReference>
<feature type="compositionally biased region" description="Basic and acidic residues" evidence="1">
    <location>
        <begin position="4326"/>
        <end position="4342"/>
    </location>
</feature>
<keyword evidence="4" id="KW-1185">Reference proteome</keyword>
<dbReference type="RefSeq" id="XP_029218909.1">
    <property type="nucleotide sequence ID" value="XM_029365326.1"/>
</dbReference>
<feature type="compositionally biased region" description="Low complexity" evidence="1">
    <location>
        <begin position="2803"/>
        <end position="2813"/>
    </location>
</feature>
<gene>
    <name evidence="3" type="ORF">BESB_069330</name>
</gene>
<feature type="compositionally biased region" description="Acidic residues" evidence="1">
    <location>
        <begin position="2741"/>
        <end position="2750"/>
    </location>
</feature>
<feature type="compositionally biased region" description="Acidic residues" evidence="1">
    <location>
        <begin position="4950"/>
        <end position="4960"/>
    </location>
</feature>
<dbReference type="KEGG" id="bbes:BESB_069330"/>
<reference evidence="3 4" key="1">
    <citation type="submission" date="2017-09" db="EMBL/GenBank/DDBJ databases">
        <title>Genome sequencing of Besnoitia besnoiti strain Bb-Ger1.</title>
        <authorList>
            <person name="Schares G."/>
            <person name="Venepally P."/>
            <person name="Lorenzi H.A."/>
        </authorList>
    </citation>
    <scope>NUCLEOTIDE SEQUENCE [LARGE SCALE GENOMIC DNA]</scope>
    <source>
        <strain evidence="3 4">Bb-Ger1</strain>
    </source>
</reference>
<feature type="region of interest" description="Disordered" evidence="1">
    <location>
        <begin position="1692"/>
        <end position="1745"/>
    </location>
</feature>
<dbReference type="OrthoDB" id="360653at2759"/>
<feature type="region of interest" description="Disordered" evidence="1">
    <location>
        <begin position="290"/>
        <end position="349"/>
    </location>
</feature>
<feature type="domain" description="U3 small nucleolar RNA-associated protein 20" evidence="2">
    <location>
        <begin position="3604"/>
        <end position="3685"/>
    </location>
</feature>
<feature type="region of interest" description="Disordered" evidence="1">
    <location>
        <begin position="5493"/>
        <end position="5513"/>
    </location>
</feature>
<dbReference type="Pfam" id="PF20416">
    <property type="entry name" value="UTP20"/>
    <property type="match status" value="1"/>
</dbReference>
<dbReference type="VEuPathDB" id="ToxoDB:BESB_069330"/>
<name>A0A2A9MHK4_BESBE</name>
<feature type="region of interest" description="Disordered" evidence="1">
    <location>
        <begin position="1794"/>
        <end position="1858"/>
    </location>
</feature>
<feature type="region of interest" description="Disordered" evidence="1">
    <location>
        <begin position="3993"/>
        <end position="4027"/>
    </location>
</feature>
<feature type="compositionally biased region" description="Basic and acidic residues" evidence="1">
    <location>
        <begin position="2700"/>
        <end position="2709"/>
    </location>
</feature>
<dbReference type="GO" id="GO:0030686">
    <property type="term" value="C:90S preribosome"/>
    <property type="evidence" value="ECO:0007669"/>
    <property type="project" value="TreeGrafter"/>
</dbReference>
<dbReference type="GeneID" id="40311859"/>
<feature type="region of interest" description="Disordered" evidence="1">
    <location>
        <begin position="2785"/>
        <end position="2814"/>
    </location>
</feature>
<dbReference type="InterPro" id="IPR016024">
    <property type="entry name" value="ARM-type_fold"/>
</dbReference>
<feature type="compositionally biased region" description="Basic and acidic residues" evidence="1">
    <location>
        <begin position="2003"/>
        <end position="2014"/>
    </location>
</feature>
<feature type="region of interest" description="Disordered" evidence="1">
    <location>
        <begin position="2367"/>
        <end position="2389"/>
    </location>
</feature>
<dbReference type="SUPFAM" id="SSF48371">
    <property type="entry name" value="ARM repeat"/>
    <property type="match status" value="1"/>
</dbReference>
<dbReference type="EMBL" id="NWUJ01000006">
    <property type="protein sequence ID" value="PFH34900.1"/>
    <property type="molecule type" value="Genomic_DNA"/>
</dbReference>
<feature type="region of interest" description="Disordered" evidence="1">
    <location>
        <begin position="3773"/>
        <end position="3794"/>
    </location>
</feature>
<feature type="region of interest" description="Disordered" evidence="1">
    <location>
        <begin position="2687"/>
        <end position="2756"/>
    </location>
</feature>
<feature type="compositionally biased region" description="Basic and acidic residues" evidence="1">
    <location>
        <begin position="1525"/>
        <end position="1538"/>
    </location>
</feature>
<feature type="region of interest" description="Disordered" evidence="1">
    <location>
        <begin position="1160"/>
        <end position="1189"/>
    </location>
</feature>
<evidence type="ECO:0000256" key="1">
    <source>
        <dbReference type="SAM" id="MobiDB-lite"/>
    </source>
</evidence>
<feature type="compositionally biased region" description="Acidic residues" evidence="1">
    <location>
        <begin position="4283"/>
        <end position="4292"/>
    </location>
</feature>
<feature type="region of interest" description="Disordered" evidence="1">
    <location>
        <begin position="4880"/>
        <end position="5094"/>
    </location>
</feature>
<feature type="compositionally biased region" description="Basic and acidic residues" evidence="1">
    <location>
        <begin position="330"/>
        <end position="343"/>
    </location>
</feature>
<feature type="compositionally biased region" description="Low complexity" evidence="1">
    <location>
        <begin position="2601"/>
        <end position="2610"/>
    </location>
</feature>